<organism evidence="3 4">
    <name type="scientific">Saccharothrix mutabilis subsp. mutabilis</name>
    <dbReference type="NCBI Taxonomy" id="66855"/>
    <lineage>
        <taxon>Bacteria</taxon>
        <taxon>Bacillati</taxon>
        <taxon>Actinomycetota</taxon>
        <taxon>Actinomycetes</taxon>
        <taxon>Pseudonocardiales</taxon>
        <taxon>Pseudonocardiaceae</taxon>
        <taxon>Saccharothrix</taxon>
    </lineage>
</organism>
<reference evidence="3 4" key="1">
    <citation type="journal article" date="2019" name="Int. J. Syst. Evol. Microbiol.">
        <title>The Global Catalogue of Microorganisms (GCM) 10K type strain sequencing project: providing services to taxonomists for standard genome sequencing and annotation.</title>
        <authorList>
            <consortium name="The Broad Institute Genomics Platform"/>
            <consortium name="The Broad Institute Genome Sequencing Center for Infectious Disease"/>
            <person name="Wu L."/>
            <person name="Ma J."/>
        </authorList>
    </citation>
    <scope>NUCLEOTIDE SEQUENCE [LARGE SCALE GENOMIC DNA]</scope>
    <source>
        <strain evidence="3 4">JCM 3380</strain>
    </source>
</reference>
<dbReference type="Pfam" id="PF19545">
    <property type="entry name" value="DUF6069"/>
    <property type="match status" value="1"/>
</dbReference>
<name>A0ABN0UUU0_9PSEU</name>
<evidence type="ECO:0008006" key="5">
    <source>
        <dbReference type="Google" id="ProtNLM"/>
    </source>
</evidence>
<feature type="transmembrane region" description="Helical" evidence="2">
    <location>
        <begin position="80"/>
        <end position="103"/>
    </location>
</feature>
<comment type="caution">
    <text evidence="3">The sequence shown here is derived from an EMBL/GenBank/DDBJ whole genome shotgun (WGS) entry which is preliminary data.</text>
</comment>
<feature type="transmembrane region" description="Helical" evidence="2">
    <location>
        <begin position="135"/>
        <end position="154"/>
    </location>
</feature>
<evidence type="ECO:0000256" key="2">
    <source>
        <dbReference type="SAM" id="Phobius"/>
    </source>
</evidence>
<keyword evidence="2" id="KW-1133">Transmembrane helix</keyword>
<dbReference type="EMBL" id="BAAABU010000033">
    <property type="protein sequence ID" value="GAA0262242.1"/>
    <property type="molecule type" value="Genomic_DNA"/>
</dbReference>
<gene>
    <name evidence="3" type="ORF">GCM10010492_74130</name>
</gene>
<evidence type="ECO:0000256" key="1">
    <source>
        <dbReference type="SAM" id="MobiDB-lite"/>
    </source>
</evidence>
<dbReference type="InterPro" id="IPR045713">
    <property type="entry name" value="DUF6069"/>
</dbReference>
<proteinExistence type="predicted"/>
<feature type="transmembrane region" description="Helical" evidence="2">
    <location>
        <begin position="39"/>
        <end position="60"/>
    </location>
</feature>
<keyword evidence="2" id="KW-0812">Transmembrane</keyword>
<feature type="transmembrane region" description="Helical" evidence="2">
    <location>
        <begin position="110"/>
        <end position="129"/>
    </location>
</feature>
<protein>
    <recommendedName>
        <fullName evidence="5">Integral membrane protein</fullName>
    </recommendedName>
</protein>
<sequence>MTDQRDDTRPRRDPTKRFELEHPAPPEDDVRHTYSTGRLWAGGAATALVSGLLAVVGTLVARGLLDLVVLAPRGDVADTLTYTLAAAGCAFAATGLLHVLLITTPDPVHFFTWSVLLLTAITAVVPLSLDLDPGARVVTAVLNSLIGITITASLRDVARRSRM</sequence>
<evidence type="ECO:0000313" key="4">
    <source>
        <dbReference type="Proteomes" id="UP001500416"/>
    </source>
</evidence>
<accession>A0ABN0UUU0</accession>
<dbReference type="Proteomes" id="UP001500416">
    <property type="component" value="Unassembled WGS sequence"/>
</dbReference>
<keyword evidence="4" id="KW-1185">Reference proteome</keyword>
<feature type="region of interest" description="Disordered" evidence="1">
    <location>
        <begin position="1"/>
        <end position="31"/>
    </location>
</feature>
<keyword evidence="2" id="KW-0472">Membrane</keyword>
<evidence type="ECO:0000313" key="3">
    <source>
        <dbReference type="EMBL" id="GAA0262242.1"/>
    </source>
</evidence>
<dbReference type="RefSeq" id="WP_343939943.1">
    <property type="nucleotide sequence ID" value="NZ_BAAABU010000033.1"/>
</dbReference>